<proteinExistence type="predicted"/>
<dbReference type="Pfam" id="PF09704">
    <property type="entry name" value="Cas_Cas5d"/>
    <property type="match status" value="1"/>
</dbReference>
<dbReference type="OrthoDB" id="5704083at2"/>
<dbReference type="InterPro" id="IPR010147">
    <property type="entry name" value="CRISPR-assoc_prot_CasD"/>
</dbReference>
<dbReference type="AlphaFoldDB" id="A0A2A2FAT6"/>
<dbReference type="NCBIfam" id="TIGR02593">
    <property type="entry name" value="CRISPR_cas5"/>
    <property type="match status" value="1"/>
</dbReference>
<accession>A0A2A2FAT6</accession>
<comment type="caution">
    <text evidence="2">The sequence shown here is derived from an EMBL/GenBank/DDBJ whole genome shotgun (WGS) entry which is preliminary data.</text>
</comment>
<dbReference type="GO" id="GO:0051607">
    <property type="term" value="P:defense response to virus"/>
    <property type="evidence" value="ECO:0007669"/>
    <property type="project" value="UniProtKB-KW"/>
</dbReference>
<evidence type="ECO:0000313" key="2">
    <source>
        <dbReference type="EMBL" id="PAU81663.1"/>
    </source>
</evidence>
<dbReference type="RefSeq" id="WP_095615768.1">
    <property type="nucleotide sequence ID" value="NZ_NSKD01000001.1"/>
</dbReference>
<dbReference type="InterPro" id="IPR021124">
    <property type="entry name" value="CRISPR-assoc_prot_Cas5"/>
</dbReference>
<sequence length="240" mass="27103">MDFLIIQLYGPLASWGAPAVGESRPSSDHPTRGALLGLVAASLGIKREDASSQSALSQALRFAVRQITPGGIIRDFHTIQVPKRDKKAQYATRKDELGVGKDRLNTIISRREYRSDGLWQVAISLTPESRWSLEDLEKALREPVFTPYLGRRSCPLAAPLAPQKVQAEGIHEAFSGISPLIHDYQNRLLGFDGQIDYFWEEHGHDLQVQDTRFPEDDVINRDRWQFRGRAEHHARIKEGL</sequence>
<dbReference type="CDD" id="cd09756">
    <property type="entry name" value="Cas5_I-E"/>
    <property type="match status" value="1"/>
</dbReference>
<reference evidence="2 3" key="1">
    <citation type="submission" date="2017-08" db="EMBL/GenBank/DDBJ databases">
        <title>Halovibrio sewagensis sp. nov., isolated from wastewater of high salinity.</title>
        <authorList>
            <person name="Dong X."/>
            <person name="Zhang G."/>
        </authorList>
    </citation>
    <scope>NUCLEOTIDE SEQUENCE [LARGE SCALE GENOMIC DNA]</scope>
    <source>
        <strain evidence="2 3">YL5-2</strain>
    </source>
</reference>
<dbReference type="GO" id="GO:0043571">
    <property type="term" value="P:maintenance of CRISPR repeat elements"/>
    <property type="evidence" value="ECO:0007669"/>
    <property type="project" value="InterPro"/>
</dbReference>
<dbReference type="InterPro" id="IPR013422">
    <property type="entry name" value="CRISPR-assoc_prot_Cas5_N"/>
</dbReference>
<keyword evidence="1" id="KW-0051">Antiviral defense</keyword>
<dbReference type="Proteomes" id="UP000218896">
    <property type="component" value="Unassembled WGS sequence"/>
</dbReference>
<dbReference type="EMBL" id="NSKD01000001">
    <property type="protein sequence ID" value="PAU81663.1"/>
    <property type="molecule type" value="Genomic_DNA"/>
</dbReference>
<dbReference type="GO" id="GO:0003723">
    <property type="term" value="F:RNA binding"/>
    <property type="evidence" value="ECO:0007669"/>
    <property type="project" value="InterPro"/>
</dbReference>
<dbReference type="NCBIfam" id="TIGR01868">
    <property type="entry name" value="casD_Cas5e"/>
    <property type="match status" value="1"/>
</dbReference>
<protein>
    <submittedName>
        <fullName evidence="2">Type I-E CRISPR-associated protein Cas5/CasD</fullName>
    </submittedName>
</protein>
<organism evidence="2 3">
    <name type="scientific">Halovibrio salipaludis</name>
    <dbReference type="NCBI Taxonomy" id="2032626"/>
    <lineage>
        <taxon>Bacteria</taxon>
        <taxon>Pseudomonadati</taxon>
        <taxon>Pseudomonadota</taxon>
        <taxon>Gammaproteobacteria</taxon>
        <taxon>Oceanospirillales</taxon>
        <taxon>Halomonadaceae</taxon>
        <taxon>Halovibrio</taxon>
    </lineage>
</organism>
<dbReference type="Gene3D" id="3.30.70.2660">
    <property type="match status" value="1"/>
</dbReference>
<evidence type="ECO:0000313" key="3">
    <source>
        <dbReference type="Proteomes" id="UP000218896"/>
    </source>
</evidence>
<keyword evidence="3" id="KW-1185">Reference proteome</keyword>
<evidence type="ECO:0000256" key="1">
    <source>
        <dbReference type="ARBA" id="ARBA00023118"/>
    </source>
</evidence>
<name>A0A2A2FAT6_9GAMM</name>
<gene>
    <name evidence="2" type="primary">cas5e</name>
    <name evidence="2" type="ORF">CK501_00480</name>
</gene>